<dbReference type="eggNOG" id="ENOG502R2U1">
    <property type="taxonomic scope" value="Eukaryota"/>
</dbReference>
<dbReference type="GO" id="GO:0080115">
    <property type="term" value="F:myosin XI tail binding"/>
    <property type="evidence" value="ECO:0007669"/>
    <property type="project" value="UniProtKB-ARBA"/>
</dbReference>
<evidence type="ECO:0000313" key="9">
    <source>
        <dbReference type="EMBL" id="EYU24446.1"/>
    </source>
</evidence>
<evidence type="ECO:0000256" key="1">
    <source>
        <dbReference type="ARBA" id="ARBA00004167"/>
    </source>
</evidence>
<evidence type="ECO:0000256" key="3">
    <source>
        <dbReference type="ARBA" id="ARBA00022989"/>
    </source>
</evidence>
<dbReference type="InterPro" id="IPR007656">
    <property type="entry name" value="GTD-bd"/>
</dbReference>
<dbReference type="KEGG" id="egt:105972542"/>
<organism evidence="9 10">
    <name type="scientific">Erythranthe guttata</name>
    <name type="common">Yellow monkey flower</name>
    <name type="synonym">Mimulus guttatus</name>
    <dbReference type="NCBI Taxonomy" id="4155"/>
    <lineage>
        <taxon>Eukaryota</taxon>
        <taxon>Viridiplantae</taxon>
        <taxon>Streptophyta</taxon>
        <taxon>Embryophyta</taxon>
        <taxon>Tracheophyta</taxon>
        <taxon>Spermatophyta</taxon>
        <taxon>Magnoliopsida</taxon>
        <taxon>eudicotyledons</taxon>
        <taxon>Gunneridae</taxon>
        <taxon>Pentapetalae</taxon>
        <taxon>asterids</taxon>
        <taxon>lamiids</taxon>
        <taxon>Lamiales</taxon>
        <taxon>Phrymaceae</taxon>
        <taxon>Erythranthe</taxon>
    </lineage>
</organism>
<dbReference type="PhylomeDB" id="A0A022Q938"/>
<keyword evidence="10" id="KW-1185">Reference proteome</keyword>
<evidence type="ECO:0000256" key="4">
    <source>
        <dbReference type="ARBA" id="ARBA00023136"/>
    </source>
</evidence>
<feature type="region of interest" description="Disordered" evidence="6">
    <location>
        <begin position="304"/>
        <end position="327"/>
    </location>
</feature>
<evidence type="ECO:0000256" key="2">
    <source>
        <dbReference type="ARBA" id="ARBA00022692"/>
    </source>
</evidence>
<dbReference type="PROSITE" id="PS51775">
    <property type="entry name" value="GTD_BINDING"/>
    <property type="match status" value="1"/>
</dbReference>
<evidence type="ECO:0000259" key="8">
    <source>
        <dbReference type="PROSITE" id="PS51775"/>
    </source>
</evidence>
<keyword evidence="2 7" id="KW-0812">Transmembrane</keyword>
<dbReference type="OMA" id="CPRTNTR"/>
<protein>
    <recommendedName>
        <fullName evidence="8">GTD-binding domain-containing protein</fullName>
    </recommendedName>
</protein>
<evidence type="ECO:0000313" key="10">
    <source>
        <dbReference type="Proteomes" id="UP000030748"/>
    </source>
</evidence>
<dbReference type="PANTHER" id="PTHR31448">
    <property type="entry name" value="MYOSIN-BINDING PROTEIN 2"/>
    <property type="match status" value="1"/>
</dbReference>
<keyword evidence="4 7" id="KW-0472">Membrane</keyword>
<dbReference type="Proteomes" id="UP000030748">
    <property type="component" value="Unassembled WGS sequence"/>
</dbReference>
<evidence type="ECO:0000256" key="7">
    <source>
        <dbReference type="SAM" id="Phobius"/>
    </source>
</evidence>
<comment type="subcellular location">
    <subcellularLocation>
        <location evidence="1">Membrane</location>
        <topology evidence="1">Single-pass membrane protein</topology>
    </subcellularLocation>
</comment>
<accession>A0A022Q938</accession>
<dbReference type="OrthoDB" id="1853282at2759"/>
<name>A0A022Q938_ERYGU</name>
<feature type="domain" description="GTD-binding" evidence="8">
    <location>
        <begin position="336"/>
        <end position="434"/>
    </location>
</feature>
<dbReference type="EMBL" id="KI632125">
    <property type="protein sequence ID" value="EYU24446.1"/>
    <property type="molecule type" value="Genomic_DNA"/>
</dbReference>
<sequence length="574" mass="64658">MGKSFKNFLDQLNLGKFPQFVIFAVLEWTMILLLFADGLIAFVSNEFAKFFGLETPCLLCTRIDHILVKRNSSFYYNDSICGAHKKDVSSLAYCRIHDKLSDIRNMCQGCLLSFATEKDADCDKYKSLVGILHKDFDCFVDDEDRKKSSASKKVDGGGGGGDDEDDPRCSCCGEIVKLKLSSKYIRSLSMKAPVSSPRASWLANGRNNVESPRTRYAELKFMSETGRDVSEVDASSNAYNHGKEAIKSLNAPSLPYSKDINEDACRTPIFARRNKFFPMPLNSAPVSPRVWLNNGLRKLSVERGGTAGDMIGDPTTNNNEDDDVANSNPLNEVDFEILNRLKKQVRLDNKSLMALYMELDEERSASNVAANNAMAMITRLQAEKAAVQMEALQYQRMMEEQAEYDEEAIQVMRDELSRRDDDVAALEYELEVYREKYGVVVNKIGGEICEVADEDNYYYQDGNNHEEVSLLDFEGEKSHLLGVLNDLEKKLNVDEGSTIMHENEGKQDNKATITREVSLIKERLRALEEDSGFLQHAAMTMQRGENGTKLLTEIAQHLRKVRHSVQSSSDDIDE</sequence>
<dbReference type="InterPro" id="IPR039306">
    <property type="entry name" value="MYOB"/>
</dbReference>
<keyword evidence="3 7" id="KW-1133">Transmembrane helix</keyword>
<feature type="coiled-coil region" evidence="5">
    <location>
        <begin position="370"/>
        <end position="397"/>
    </location>
</feature>
<gene>
    <name evidence="9" type="ORF">MIMGU_mgv1a003615mg</name>
</gene>
<keyword evidence="5" id="KW-0175">Coiled coil</keyword>
<dbReference type="STRING" id="4155.A0A022Q938"/>
<reference evidence="9 10" key="1">
    <citation type="journal article" date="2013" name="Proc. Natl. Acad. Sci. U.S.A.">
        <title>Fine-scale variation in meiotic recombination in Mimulus inferred from population shotgun sequencing.</title>
        <authorList>
            <person name="Hellsten U."/>
            <person name="Wright K.M."/>
            <person name="Jenkins J."/>
            <person name="Shu S."/>
            <person name="Yuan Y."/>
            <person name="Wessler S.R."/>
            <person name="Schmutz J."/>
            <person name="Willis J.H."/>
            <person name="Rokhsar D.S."/>
        </authorList>
    </citation>
    <scope>NUCLEOTIDE SEQUENCE [LARGE SCALE GENOMIC DNA]</scope>
    <source>
        <strain evidence="10">cv. DUN x IM62</strain>
    </source>
</reference>
<feature type="transmembrane region" description="Helical" evidence="7">
    <location>
        <begin position="20"/>
        <end position="43"/>
    </location>
</feature>
<dbReference type="AlphaFoldDB" id="A0A022Q938"/>
<evidence type="ECO:0000256" key="5">
    <source>
        <dbReference type="SAM" id="Coils"/>
    </source>
</evidence>
<evidence type="ECO:0000256" key="6">
    <source>
        <dbReference type="SAM" id="MobiDB-lite"/>
    </source>
</evidence>
<proteinExistence type="predicted"/>
<dbReference type="GO" id="GO:0016020">
    <property type="term" value="C:membrane"/>
    <property type="evidence" value="ECO:0007669"/>
    <property type="project" value="UniProtKB-SubCell"/>
</dbReference>
<dbReference type="Pfam" id="PF04576">
    <property type="entry name" value="Zein-binding"/>
    <property type="match status" value="1"/>
</dbReference>
<dbReference type="PANTHER" id="PTHR31448:SF9">
    <property type="entry name" value="MYOSIN-BINDING PROTEIN 6-RELATED"/>
    <property type="match status" value="1"/>
</dbReference>